<gene>
    <name evidence="1" type="ORF">N3K66_004285</name>
</gene>
<dbReference type="EMBL" id="CM047943">
    <property type="protein sequence ID" value="KAI9900023.1"/>
    <property type="molecule type" value="Genomic_DNA"/>
</dbReference>
<proteinExistence type="predicted"/>
<accession>A0ACC0V0U0</accession>
<reference evidence="1" key="1">
    <citation type="submission" date="2022-10" db="EMBL/GenBank/DDBJ databases">
        <title>Complete Genome of Trichothecium roseum strain YXFP-22015, a Plant Pathogen Isolated from Citrus.</title>
        <authorList>
            <person name="Wang Y."/>
            <person name="Zhu L."/>
        </authorList>
    </citation>
    <scope>NUCLEOTIDE SEQUENCE</scope>
    <source>
        <strain evidence="1">YXFP-22015</strain>
    </source>
</reference>
<organism evidence="1 2">
    <name type="scientific">Trichothecium roseum</name>
    <dbReference type="NCBI Taxonomy" id="47278"/>
    <lineage>
        <taxon>Eukaryota</taxon>
        <taxon>Fungi</taxon>
        <taxon>Dikarya</taxon>
        <taxon>Ascomycota</taxon>
        <taxon>Pezizomycotina</taxon>
        <taxon>Sordariomycetes</taxon>
        <taxon>Hypocreomycetidae</taxon>
        <taxon>Hypocreales</taxon>
        <taxon>Hypocreales incertae sedis</taxon>
        <taxon>Trichothecium</taxon>
    </lineage>
</organism>
<dbReference type="Proteomes" id="UP001163324">
    <property type="component" value="Chromosome 4"/>
</dbReference>
<name>A0ACC0V0U0_9HYPO</name>
<evidence type="ECO:0000313" key="2">
    <source>
        <dbReference type="Proteomes" id="UP001163324"/>
    </source>
</evidence>
<keyword evidence="2" id="KW-1185">Reference proteome</keyword>
<sequence>MEPVNKEYGAGSEEIVDNDGLEHSKRRHANLYDAVAGRVINRDTRYDEGGGSGGKTQSVPRNPRTTKYAVDRVPYGPDEVLFRRKGAPQRYEEHDIYAAHVHQLPDRGGLPDSEMLKAMHSYASHFYSSRPDDDDDDDYTRQGAPGGGGGIDETSMDETALLAFGILLEEAGKEMLGRRGHLVFTEGREERNEDSLPRQVGLRVGPPKEPLRKKRKVRTAGD</sequence>
<comment type="caution">
    <text evidence="1">The sequence shown here is derived from an EMBL/GenBank/DDBJ whole genome shotgun (WGS) entry which is preliminary data.</text>
</comment>
<evidence type="ECO:0000313" key="1">
    <source>
        <dbReference type="EMBL" id="KAI9900023.1"/>
    </source>
</evidence>
<protein>
    <submittedName>
        <fullName evidence="1">Uncharacterized protein</fullName>
    </submittedName>
</protein>